<feature type="region of interest" description="Disordered" evidence="1">
    <location>
        <begin position="27"/>
        <end position="62"/>
    </location>
</feature>
<accession>A0AAD6UKA8</accession>
<organism evidence="2 3">
    <name type="scientific">Mycena belliarum</name>
    <dbReference type="NCBI Taxonomy" id="1033014"/>
    <lineage>
        <taxon>Eukaryota</taxon>
        <taxon>Fungi</taxon>
        <taxon>Dikarya</taxon>
        <taxon>Basidiomycota</taxon>
        <taxon>Agaricomycotina</taxon>
        <taxon>Agaricomycetes</taxon>
        <taxon>Agaricomycetidae</taxon>
        <taxon>Agaricales</taxon>
        <taxon>Marasmiineae</taxon>
        <taxon>Mycenaceae</taxon>
        <taxon>Mycena</taxon>
    </lineage>
</organism>
<reference evidence="2" key="1">
    <citation type="submission" date="2023-03" db="EMBL/GenBank/DDBJ databases">
        <title>Massive genome expansion in bonnet fungi (Mycena s.s.) driven by repeated elements and novel gene families across ecological guilds.</title>
        <authorList>
            <consortium name="Lawrence Berkeley National Laboratory"/>
            <person name="Harder C.B."/>
            <person name="Miyauchi S."/>
            <person name="Viragh M."/>
            <person name="Kuo A."/>
            <person name="Thoen E."/>
            <person name="Andreopoulos B."/>
            <person name="Lu D."/>
            <person name="Skrede I."/>
            <person name="Drula E."/>
            <person name="Henrissat B."/>
            <person name="Morin E."/>
            <person name="Kohler A."/>
            <person name="Barry K."/>
            <person name="LaButti K."/>
            <person name="Morin E."/>
            <person name="Salamov A."/>
            <person name="Lipzen A."/>
            <person name="Mereny Z."/>
            <person name="Hegedus B."/>
            <person name="Baldrian P."/>
            <person name="Stursova M."/>
            <person name="Weitz H."/>
            <person name="Taylor A."/>
            <person name="Grigoriev I.V."/>
            <person name="Nagy L.G."/>
            <person name="Martin F."/>
            <person name="Kauserud H."/>
        </authorList>
    </citation>
    <scope>NUCLEOTIDE SEQUENCE</scope>
    <source>
        <strain evidence="2">CBHHK173m</strain>
    </source>
</reference>
<evidence type="ECO:0000313" key="3">
    <source>
        <dbReference type="Proteomes" id="UP001222325"/>
    </source>
</evidence>
<evidence type="ECO:0000256" key="1">
    <source>
        <dbReference type="SAM" id="MobiDB-lite"/>
    </source>
</evidence>
<dbReference type="Proteomes" id="UP001222325">
    <property type="component" value="Unassembled WGS sequence"/>
</dbReference>
<dbReference type="AlphaFoldDB" id="A0AAD6UKA8"/>
<dbReference type="EMBL" id="JARJCN010000007">
    <property type="protein sequence ID" value="KAJ7099565.1"/>
    <property type="molecule type" value="Genomic_DNA"/>
</dbReference>
<sequence length="86" mass="9655">MSRESASMMMCLTALPRPVQARGRHTVIPSLPNEPRAPHHRGGCPSSCPHQGRLAHQSPHKDLNMMERVDKYIVRHRAGIILGLSW</sequence>
<evidence type="ECO:0000313" key="2">
    <source>
        <dbReference type="EMBL" id="KAJ7099565.1"/>
    </source>
</evidence>
<comment type="caution">
    <text evidence="2">The sequence shown here is derived from an EMBL/GenBank/DDBJ whole genome shotgun (WGS) entry which is preliminary data.</text>
</comment>
<name>A0AAD6UKA8_9AGAR</name>
<gene>
    <name evidence="2" type="ORF">B0H15DRAFT_552816</name>
</gene>
<keyword evidence="3" id="KW-1185">Reference proteome</keyword>
<protein>
    <submittedName>
        <fullName evidence="2">Uncharacterized protein</fullName>
    </submittedName>
</protein>
<proteinExistence type="predicted"/>